<dbReference type="STRING" id="34103.SAMN05421778_12935"/>
<keyword evidence="4" id="KW-0804">Transcription</keyword>
<dbReference type="Gene3D" id="1.10.10.10">
    <property type="entry name" value="Winged helix-like DNA-binding domain superfamily/Winged helix DNA-binding domain"/>
    <property type="match status" value="1"/>
</dbReference>
<accession>A0A059KHM4</accession>
<dbReference type="PANTHER" id="PTHR30419:SF2">
    <property type="entry name" value="LYSR FAMILY TRANSCRIPTIONAL REGULATOR"/>
    <property type="match status" value="1"/>
</dbReference>
<comment type="similarity">
    <text evidence="1">Belongs to the LysR transcriptional regulatory family.</text>
</comment>
<reference evidence="6 7" key="1">
    <citation type="journal article" date="2014" name="FEMS Microbiol. Ecol.">
        <title>Sphaerotilus natans encrusted with nanoball-shaped Fe(III) oxide minerals formed by nitrate-reducing mixotrophic Fe(II) oxidation.</title>
        <authorList>
            <person name="Park S."/>
            <person name="Kim D.H."/>
            <person name="Lee J.H."/>
            <person name="Hur H.G."/>
        </authorList>
    </citation>
    <scope>NUCLEOTIDE SEQUENCE [LARGE SCALE GENOMIC DNA]</scope>
    <source>
        <strain evidence="6 7">DSM 6575</strain>
    </source>
</reference>
<dbReference type="EMBL" id="AZRA01000118">
    <property type="protein sequence ID" value="KDB50724.1"/>
    <property type="molecule type" value="Genomic_DNA"/>
</dbReference>
<keyword evidence="7" id="KW-1185">Reference proteome</keyword>
<keyword evidence="3" id="KW-0238">DNA-binding</keyword>
<dbReference type="RefSeq" id="WP_037485202.1">
    <property type="nucleotide sequence ID" value="NZ_AZRA01000118.1"/>
</dbReference>
<organism evidence="6 7">
    <name type="scientific">Sphaerotilus natans subsp. natans DSM 6575</name>
    <dbReference type="NCBI Taxonomy" id="1286631"/>
    <lineage>
        <taxon>Bacteria</taxon>
        <taxon>Pseudomonadati</taxon>
        <taxon>Pseudomonadota</taxon>
        <taxon>Betaproteobacteria</taxon>
        <taxon>Burkholderiales</taxon>
        <taxon>Sphaerotilaceae</taxon>
        <taxon>Sphaerotilus</taxon>
    </lineage>
</organism>
<dbReference type="InterPro" id="IPR000847">
    <property type="entry name" value="LysR_HTH_N"/>
</dbReference>
<evidence type="ECO:0000256" key="2">
    <source>
        <dbReference type="ARBA" id="ARBA00023015"/>
    </source>
</evidence>
<evidence type="ECO:0000259" key="5">
    <source>
        <dbReference type="PROSITE" id="PS50931"/>
    </source>
</evidence>
<dbReference type="GO" id="GO:0005829">
    <property type="term" value="C:cytosol"/>
    <property type="evidence" value="ECO:0007669"/>
    <property type="project" value="TreeGrafter"/>
</dbReference>
<name>A0A059KHM4_9BURK</name>
<gene>
    <name evidence="6" type="ORF">X805_37110</name>
</gene>
<evidence type="ECO:0000256" key="1">
    <source>
        <dbReference type="ARBA" id="ARBA00009437"/>
    </source>
</evidence>
<evidence type="ECO:0000313" key="7">
    <source>
        <dbReference type="Proteomes" id="UP000026714"/>
    </source>
</evidence>
<dbReference type="InterPro" id="IPR036388">
    <property type="entry name" value="WH-like_DNA-bd_sf"/>
</dbReference>
<dbReference type="FunFam" id="1.10.10.10:FF:000001">
    <property type="entry name" value="LysR family transcriptional regulator"/>
    <property type="match status" value="1"/>
</dbReference>
<dbReference type="GO" id="GO:0003677">
    <property type="term" value="F:DNA binding"/>
    <property type="evidence" value="ECO:0007669"/>
    <property type="project" value="UniProtKB-KW"/>
</dbReference>
<dbReference type="InterPro" id="IPR050950">
    <property type="entry name" value="HTH-type_LysR_regulators"/>
</dbReference>
<comment type="caution">
    <text evidence="6">The sequence shown here is derived from an EMBL/GenBank/DDBJ whole genome shotgun (WGS) entry which is preliminary data.</text>
</comment>
<evidence type="ECO:0000313" key="6">
    <source>
        <dbReference type="EMBL" id="KDB50724.1"/>
    </source>
</evidence>
<evidence type="ECO:0000256" key="3">
    <source>
        <dbReference type="ARBA" id="ARBA00023125"/>
    </source>
</evidence>
<dbReference type="PANTHER" id="PTHR30419">
    <property type="entry name" value="HTH-TYPE TRANSCRIPTIONAL REGULATOR YBHD"/>
    <property type="match status" value="1"/>
</dbReference>
<dbReference type="Gene3D" id="3.40.190.290">
    <property type="match status" value="1"/>
</dbReference>
<dbReference type="Pfam" id="PF03466">
    <property type="entry name" value="LysR_substrate"/>
    <property type="match status" value="1"/>
</dbReference>
<dbReference type="SUPFAM" id="SSF53850">
    <property type="entry name" value="Periplasmic binding protein-like II"/>
    <property type="match status" value="1"/>
</dbReference>
<evidence type="ECO:0000256" key="4">
    <source>
        <dbReference type="ARBA" id="ARBA00023163"/>
    </source>
</evidence>
<dbReference type="InterPro" id="IPR036390">
    <property type="entry name" value="WH_DNA-bd_sf"/>
</dbReference>
<dbReference type="PATRIC" id="fig|1286631.3.peg.3614"/>
<proteinExistence type="inferred from homology"/>
<keyword evidence="2" id="KW-0805">Transcription regulation</keyword>
<dbReference type="Pfam" id="PF00126">
    <property type="entry name" value="HTH_1"/>
    <property type="match status" value="1"/>
</dbReference>
<dbReference type="GO" id="GO:0003700">
    <property type="term" value="F:DNA-binding transcription factor activity"/>
    <property type="evidence" value="ECO:0007669"/>
    <property type="project" value="InterPro"/>
</dbReference>
<dbReference type="eggNOG" id="COG0583">
    <property type="taxonomic scope" value="Bacteria"/>
</dbReference>
<dbReference type="Proteomes" id="UP000026714">
    <property type="component" value="Unassembled WGS sequence"/>
</dbReference>
<dbReference type="SUPFAM" id="SSF46785">
    <property type="entry name" value="Winged helix' DNA-binding domain"/>
    <property type="match status" value="1"/>
</dbReference>
<sequence length="316" mass="34144">MRHDLVSLDLFVCVAECGNLTRAAERRHLAVSAVSKRISELEALIGTPLLVRQPRGVRLTPAGQSLLHHARQMLQLVARMDEELGAYAGGLKGHVRMQAVASALTQFLPEELRDFLVAHPGVQVSVEERTGRDIVRAVQGGAADLGLVAATTPIEGLSAQAYHVDRLMLGVPRRHALARRRSVRFAEALAHPFVGPQPESSLAQLMEQGARAAGLALQQRIQASSFDAMCRLVETGLGVTLLPERVLSAPVAAGRLVAVALREDWACRQMLIVSRGERELGPVTRTLIDHLQRAVAFADGERSRGERPIFSGDGSA</sequence>
<protein>
    <recommendedName>
        <fullName evidence="5">HTH lysR-type domain-containing protein</fullName>
    </recommendedName>
</protein>
<dbReference type="PROSITE" id="PS50931">
    <property type="entry name" value="HTH_LYSR"/>
    <property type="match status" value="1"/>
</dbReference>
<dbReference type="InterPro" id="IPR005119">
    <property type="entry name" value="LysR_subst-bd"/>
</dbReference>
<feature type="domain" description="HTH lysR-type" evidence="5">
    <location>
        <begin position="3"/>
        <end position="60"/>
    </location>
</feature>
<dbReference type="AlphaFoldDB" id="A0A059KHM4"/>